<dbReference type="STRING" id="472181.SAMN05216271_2971"/>
<keyword evidence="2" id="KW-0560">Oxidoreductase</keyword>
<reference evidence="4" key="1">
    <citation type="submission" date="2016-10" db="EMBL/GenBank/DDBJ databases">
        <authorList>
            <person name="Varghese N."/>
            <person name="Submissions S."/>
        </authorList>
    </citation>
    <scope>NUCLEOTIDE SEQUENCE [LARGE SCALE GENOMIC DNA]</scope>
    <source>
        <strain evidence="4">JCM 14963</strain>
    </source>
</reference>
<dbReference type="InterPro" id="IPR002347">
    <property type="entry name" value="SDR_fam"/>
</dbReference>
<proteinExistence type="inferred from homology"/>
<dbReference type="FunFam" id="3.40.50.720:FF:000084">
    <property type="entry name" value="Short-chain dehydrogenase reductase"/>
    <property type="match status" value="1"/>
</dbReference>
<dbReference type="SUPFAM" id="SSF51735">
    <property type="entry name" value="NAD(P)-binding Rossmann-fold domains"/>
    <property type="match status" value="1"/>
</dbReference>
<comment type="similarity">
    <text evidence="1">Belongs to the short-chain dehydrogenases/reductases (SDR) family.</text>
</comment>
<sequence>MHLASGVSLFLPVSDTDLKVRSYKMTTGKLDGRVAIVTGAGGGLGAECARVLAAHGASLAIVDINEAAAARVATEIEASGGSAMSVATDVSSEESVEAMVSAVMERFGRIDVLHNNAAVLDVAQRQNDRDICNLDIAAWDRAIAVNLRGSVLCTKHVVPVMLKQGKGSVIFATSGLGAQGDLSLTGYACSKAALNMMPKLVAAQYGKQGVRGNAVQIGLAPAENAHSSMPKELLDILRDNHMTPELGTPRQIADVVAFLASDESSFVTGTTLVADGGFSSHTPSLVAMQAFFSQSDRKGM</sequence>
<gene>
    <name evidence="3" type="ORF">SAMN05216271_2971</name>
</gene>
<organism evidence="3 4">
    <name type="scientific">Halopseudomonas sabulinigri</name>
    <dbReference type="NCBI Taxonomy" id="472181"/>
    <lineage>
        <taxon>Bacteria</taxon>
        <taxon>Pseudomonadati</taxon>
        <taxon>Pseudomonadota</taxon>
        <taxon>Gammaproteobacteria</taxon>
        <taxon>Pseudomonadales</taxon>
        <taxon>Pseudomonadaceae</taxon>
        <taxon>Halopseudomonas</taxon>
    </lineage>
</organism>
<dbReference type="GO" id="GO:0016491">
    <property type="term" value="F:oxidoreductase activity"/>
    <property type="evidence" value="ECO:0007669"/>
    <property type="project" value="UniProtKB-KW"/>
</dbReference>
<dbReference type="Pfam" id="PF13561">
    <property type="entry name" value="adh_short_C2"/>
    <property type="match status" value="1"/>
</dbReference>
<dbReference type="AlphaFoldDB" id="A0A1H1VTC1"/>
<protein>
    <submittedName>
        <fullName evidence="3">NAD(P)-dependent dehydrogenase, short-chain alcohol dehydrogenase family</fullName>
    </submittedName>
</protein>
<dbReference type="Proteomes" id="UP000243413">
    <property type="component" value="Chromosome I"/>
</dbReference>
<evidence type="ECO:0000313" key="3">
    <source>
        <dbReference type="EMBL" id="SDS87516.1"/>
    </source>
</evidence>
<name>A0A1H1VTC1_9GAMM</name>
<dbReference type="PANTHER" id="PTHR24321">
    <property type="entry name" value="DEHYDROGENASES, SHORT CHAIN"/>
    <property type="match status" value="1"/>
</dbReference>
<dbReference type="PROSITE" id="PS00061">
    <property type="entry name" value="ADH_SHORT"/>
    <property type="match status" value="1"/>
</dbReference>
<dbReference type="EMBL" id="LT629763">
    <property type="protein sequence ID" value="SDS87516.1"/>
    <property type="molecule type" value="Genomic_DNA"/>
</dbReference>
<evidence type="ECO:0000256" key="1">
    <source>
        <dbReference type="ARBA" id="ARBA00006484"/>
    </source>
</evidence>
<dbReference type="PANTHER" id="PTHR24321:SF8">
    <property type="entry name" value="ESTRADIOL 17-BETA-DEHYDROGENASE 8-RELATED"/>
    <property type="match status" value="1"/>
</dbReference>
<dbReference type="Gene3D" id="3.40.50.720">
    <property type="entry name" value="NAD(P)-binding Rossmann-like Domain"/>
    <property type="match status" value="1"/>
</dbReference>
<dbReference type="CDD" id="cd05233">
    <property type="entry name" value="SDR_c"/>
    <property type="match status" value="1"/>
</dbReference>
<accession>A0A1H1VTC1</accession>
<evidence type="ECO:0000256" key="2">
    <source>
        <dbReference type="ARBA" id="ARBA00023002"/>
    </source>
</evidence>
<dbReference type="InterPro" id="IPR036291">
    <property type="entry name" value="NAD(P)-bd_dom_sf"/>
</dbReference>
<dbReference type="InterPro" id="IPR020904">
    <property type="entry name" value="Sc_DH/Rdtase_CS"/>
</dbReference>
<dbReference type="PRINTS" id="PR00081">
    <property type="entry name" value="GDHRDH"/>
</dbReference>
<evidence type="ECO:0000313" key="4">
    <source>
        <dbReference type="Proteomes" id="UP000243413"/>
    </source>
</evidence>